<proteinExistence type="predicted"/>
<gene>
    <name evidence="2" type="ORF">V8G54_012498</name>
</gene>
<evidence type="ECO:0000313" key="3">
    <source>
        <dbReference type="Proteomes" id="UP001374535"/>
    </source>
</evidence>
<evidence type="ECO:0000256" key="1">
    <source>
        <dbReference type="SAM" id="Phobius"/>
    </source>
</evidence>
<keyword evidence="1" id="KW-0812">Transmembrane</keyword>
<sequence length="119" mass="13621">MLQLTGTRGIYPVFPVLSVQRGKANQISFSKIPGLWFIFFSRPGDQATVWRWCDQATVCRWRNQATFVVARGGAWAILLLLLLFRFGFDFGYSCSLLSFQVQMQFRVGRGDRRDFVSAA</sequence>
<protein>
    <submittedName>
        <fullName evidence="2">Uncharacterized protein</fullName>
    </submittedName>
</protein>
<feature type="transmembrane region" description="Helical" evidence="1">
    <location>
        <begin position="68"/>
        <end position="88"/>
    </location>
</feature>
<keyword evidence="3" id="KW-1185">Reference proteome</keyword>
<dbReference type="AlphaFoldDB" id="A0AAQ3NUB9"/>
<dbReference type="Proteomes" id="UP001374535">
    <property type="component" value="Chromosome 4"/>
</dbReference>
<dbReference type="EMBL" id="CP144697">
    <property type="protein sequence ID" value="WVZ14932.1"/>
    <property type="molecule type" value="Genomic_DNA"/>
</dbReference>
<evidence type="ECO:0000313" key="2">
    <source>
        <dbReference type="EMBL" id="WVZ14932.1"/>
    </source>
</evidence>
<organism evidence="2 3">
    <name type="scientific">Vigna mungo</name>
    <name type="common">Black gram</name>
    <name type="synonym">Phaseolus mungo</name>
    <dbReference type="NCBI Taxonomy" id="3915"/>
    <lineage>
        <taxon>Eukaryota</taxon>
        <taxon>Viridiplantae</taxon>
        <taxon>Streptophyta</taxon>
        <taxon>Embryophyta</taxon>
        <taxon>Tracheophyta</taxon>
        <taxon>Spermatophyta</taxon>
        <taxon>Magnoliopsida</taxon>
        <taxon>eudicotyledons</taxon>
        <taxon>Gunneridae</taxon>
        <taxon>Pentapetalae</taxon>
        <taxon>rosids</taxon>
        <taxon>fabids</taxon>
        <taxon>Fabales</taxon>
        <taxon>Fabaceae</taxon>
        <taxon>Papilionoideae</taxon>
        <taxon>50 kb inversion clade</taxon>
        <taxon>NPAAA clade</taxon>
        <taxon>indigoferoid/millettioid clade</taxon>
        <taxon>Phaseoleae</taxon>
        <taxon>Vigna</taxon>
    </lineage>
</organism>
<keyword evidence="1" id="KW-0472">Membrane</keyword>
<keyword evidence="1" id="KW-1133">Transmembrane helix</keyword>
<accession>A0AAQ3NUB9</accession>
<reference evidence="2 3" key="1">
    <citation type="journal article" date="2023" name="Life. Sci Alliance">
        <title>Evolutionary insights into 3D genome organization and epigenetic landscape of Vigna mungo.</title>
        <authorList>
            <person name="Junaid A."/>
            <person name="Singh B."/>
            <person name="Bhatia S."/>
        </authorList>
    </citation>
    <scope>NUCLEOTIDE SEQUENCE [LARGE SCALE GENOMIC DNA]</scope>
    <source>
        <strain evidence="2">Urdbean</strain>
    </source>
</reference>
<name>A0AAQ3NUB9_VIGMU</name>